<dbReference type="PANTHER" id="PTHR23389">
    <property type="entry name" value="CHROMOSOME TRANSMISSION FIDELITY FACTOR 18"/>
    <property type="match status" value="1"/>
</dbReference>
<dbReference type="Pfam" id="PF12826">
    <property type="entry name" value="HHH_2"/>
    <property type="match status" value="1"/>
</dbReference>
<dbReference type="InterPro" id="IPR001357">
    <property type="entry name" value="BRCT_dom"/>
</dbReference>
<evidence type="ECO:0000256" key="10">
    <source>
        <dbReference type="ARBA" id="ARBA00034005"/>
    </source>
</evidence>
<dbReference type="FunFam" id="3.30.470.30:FF:000001">
    <property type="entry name" value="DNA ligase"/>
    <property type="match status" value="1"/>
</dbReference>
<dbReference type="EMBL" id="FUZA01000001">
    <property type="protein sequence ID" value="SKB53222.1"/>
    <property type="molecule type" value="Genomic_DNA"/>
</dbReference>
<evidence type="ECO:0000313" key="13">
    <source>
        <dbReference type="EMBL" id="SKB53222.1"/>
    </source>
</evidence>
<dbReference type="InterPro" id="IPR041663">
    <property type="entry name" value="DisA/LigA_HHH"/>
</dbReference>
<dbReference type="STRING" id="651661.SAMN05660293_00813"/>
<keyword evidence="5 11" id="KW-0227">DNA damage</keyword>
<reference evidence="14" key="1">
    <citation type="submission" date="2017-02" db="EMBL/GenBank/DDBJ databases">
        <authorList>
            <person name="Varghese N."/>
            <person name="Submissions S."/>
        </authorList>
    </citation>
    <scope>NUCLEOTIDE SEQUENCE [LARGE SCALE GENOMIC DNA]</scope>
    <source>
        <strain evidence="14">DSM 22270</strain>
    </source>
</reference>
<evidence type="ECO:0000256" key="6">
    <source>
        <dbReference type="ARBA" id="ARBA00022833"/>
    </source>
</evidence>
<protein>
    <recommendedName>
        <fullName evidence="11">DNA ligase</fullName>
        <ecNumber evidence="11">6.5.1.2</ecNumber>
    </recommendedName>
    <alternativeName>
        <fullName evidence="11">Polydeoxyribonucleotide synthase [NAD(+)]</fullName>
    </alternativeName>
</protein>
<feature type="binding site" evidence="11">
    <location>
        <position position="418"/>
    </location>
    <ligand>
        <name>Zn(2+)</name>
        <dbReference type="ChEBI" id="CHEBI:29105"/>
    </ligand>
</feature>
<dbReference type="Pfam" id="PF03119">
    <property type="entry name" value="DNA_ligase_ZBD"/>
    <property type="match status" value="1"/>
</dbReference>
<dbReference type="InterPro" id="IPR013839">
    <property type="entry name" value="DNAligase_adenylation"/>
</dbReference>
<keyword evidence="14" id="KW-1185">Reference proteome</keyword>
<dbReference type="InterPro" id="IPR013840">
    <property type="entry name" value="DNAligase_N"/>
</dbReference>
<keyword evidence="7 11" id="KW-0460">Magnesium</keyword>
<dbReference type="SUPFAM" id="SSF56091">
    <property type="entry name" value="DNA ligase/mRNA capping enzyme, catalytic domain"/>
    <property type="match status" value="1"/>
</dbReference>
<dbReference type="Pfam" id="PF00533">
    <property type="entry name" value="BRCT"/>
    <property type="match status" value="1"/>
</dbReference>
<sequence>MNPEQQIQELVDKLQHLNYRYYQDNVSEVSDFEFDQLLKQLKELEDQYPDLRQEDSPTLRVGGTITKNFNTVYHRYPMLSLDNTYNEQELRNFDDRVRRGLDGEPYEYICELKFDGISLSFTYENGVLVRGVTRGDGTRGDEITNNVKTIRSLPLRVKAENVPPVFEIRGEGFMPITSFQKLNEEMDTLGENQYANPRNAASGSFKLQDSGETARRGLDCYLYSFLTDTEFFKSHEESLLGLKAWGFNVSPGWKKVQTIDEVLEFIHEWEEKRLTLPLATDGIVVKINSFEQQRELGFTAKSPRWAISFKYKAENKPAVLRMVTYQVGRTGAVTPVANLCDISERALPYNQVKGVHLSGTRVKRATLHNANEVLRLGLEIGDTVFVEKSGEIIPKITGVDISQREKYPTEPLIFPTHCPECSSELQRNEGEVAFFCPNDSHCPPQLKGRIEHFIHRKAMNIESLGEGKIELLFDLDLVRTPADLYDLTPETLLGLEKNILNEETGKVKKISFREKTVENILNGIALSKTVPFKNVLFALGIRFVGATVAEKLAAYFKSMNALRLATYDQLIAVPEIGGRIAESIASYFSVPENQQLVARLQAAGIQMESDEKPVELESDMLEGKTFVISGVFENFERDDLKLKIEVNGGRVLSGVSGKLNYLLAGANMGPSKLEKARKLGVTILSEEEFLAMIENK</sequence>
<dbReference type="SUPFAM" id="SSF47781">
    <property type="entry name" value="RuvA domain 2-like"/>
    <property type="match status" value="1"/>
</dbReference>
<keyword evidence="6 11" id="KW-0862">Zinc</keyword>
<dbReference type="InterPro" id="IPR001679">
    <property type="entry name" value="DNA_ligase"/>
</dbReference>
<gene>
    <name evidence="11" type="primary">ligA</name>
    <name evidence="13" type="ORF">SAMN05660293_00813</name>
</gene>
<dbReference type="Gene3D" id="3.30.470.30">
    <property type="entry name" value="DNA ligase/mRNA capping enzyme"/>
    <property type="match status" value="1"/>
</dbReference>
<comment type="function">
    <text evidence="1 11">DNA ligase that catalyzes the formation of phosphodiester linkages between 5'-phosphoryl and 3'-hydroxyl groups in double-stranded DNA using NAD as a coenzyme and as the energy source for the reaction. It is essential for DNA replication and repair of damaged DNA.</text>
</comment>
<dbReference type="InterPro" id="IPR004150">
    <property type="entry name" value="NAD_DNA_ligase_OB"/>
</dbReference>
<dbReference type="InterPro" id="IPR004149">
    <property type="entry name" value="Znf_DNAligase_C4"/>
</dbReference>
<dbReference type="SUPFAM" id="SSF50249">
    <property type="entry name" value="Nucleic acid-binding proteins"/>
    <property type="match status" value="1"/>
</dbReference>
<dbReference type="OrthoDB" id="9759736at2"/>
<dbReference type="NCBIfam" id="TIGR00575">
    <property type="entry name" value="dnlj"/>
    <property type="match status" value="1"/>
</dbReference>
<evidence type="ECO:0000259" key="12">
    <source>
        <dbReference type="PROSITE" id="PS50172"/>
    </source>
</evidence>
<keyword evidence="3 11" id="KW-0235">DNA replication</keyword>
<dbReference type="EC" id="6.5.1.2" evidence="11"/>
<keyword evidence="2 11" id="KW-0436">Ligase</keyword>
<feature type="binding site" evidence="11">
    <location>
        <position position="134"/>
    </location>
    <ligand>
        <name>NAD(+)</name>
        <dbReference type="ChEBI" id="CHEBI:57540"/>
    </ligand>
</feature>
<evidence type="ECO:0000256" key="3">
    <source>
        <dbReference type="ARBA" id="ARBA00022705"/>
    </source>
</evidence>
<dbReference type="InterPro" id="IPR018239">
    <property type="entry name" value="DNA_ligase_AS"/>
</dbReference>
<evidence type="ECO:0000256" key="4">
    <source>
        <dbReference type="ARBA" id="ARBA00022723"/>
    </source>
</evidence>
<feature type="binding site" evidence="11">
    <location>
        <position position="286"/>
    </location>
    <ligand>
        <name>NAD(+)</name>
        <dbReference type="ChEBI" id="CHEBI:57540"/>
    </ligand>
</feature>
<keyword evidence="4 11" id="KW-0479">Metal-binding</keyword>
<evidence type="ECO:0000256" key="8">
    <source>
        <dbReference type="ARBA" id="ARBA00023027"/>
    </source>
</evidence>
<dbReference type="PIRSF" id="PIRSF001604">
    <property type="entry name" value="LigA"/>
    <property type="match status" value="1"/>
</dbReference>
<dbReference type="CDD" id="cd00114">
    <property type="entry name" value="LIGANc"/>
    <property type="match status" value="1"/>
</dbReference>
<comment type="cofactor">
    <cofactor evidence="11">
        <name>Mg(2+)</name>
        <dbReference type="ChEBI" id="CHEBI:18420"/>
    </cofactor>
    <cofactor evidence="11">
        <name>Mn(2+)</name>
        <dbReference type="ChEBI" id="CHEBI:29035"/>
    </cofactor>
</comment>
<accession>A0A1T5C0R9</accession>
<dbReference type="GO" id="GO:0006281">
    <property type="term" value="P:DNA repair"/>
    <property type="evidence" value="ECO:0007669"/>
    <property type="project" value="UniProtKB-KW"/>
</dbReference>
<evidence type="ECO:0000256" key="2">
    <source>
        <dbReference type="ARBA" id="ARBA00022598"/>
    </source>
</evidence>
<dbReference type="GO" id="GO:0046872">
    <property type="term" value="F:metal ion binding"/>
    <property type="evidence" value="ECO:0007669"/>
    <property type="project" value="UniProtKB-KW"/>
</dbReference>
<comment type="similarity">
    <text evidence="11">Belongs to the NAD-dependent DNA ligase family. LigA subfamily.</text>
</comment>
<dbReference type="Proteomes" id="UP000190897">
    <property type="component" value="Unassembled WGS sequence"/>
</dbReference>
<evidence type="ECO:0000256" key="11">
    <source>
        <dbReference type="HAMAP-Rule" id="MF_01588"/>
    </source>
</evidence>
<name>A0A1T5C0R9_9BACT</name>
<dbReference type="AlphaFoldDB" id="A0A1T5C0R9"/>
<dbReference type="Gene3D" id="3.40.50.10190">
    <property type="entry name" value="BRCT domain"/>
    <property type="match status" value="1"/>
</dbReference>
<dbReference type="RefSeq" id="WP_082213353.1">
    <property type="nucleotide sequence ID" value="NZ_FUZA01000001.1"/>
</dbReference>
<dbReference type="Pfam" id="PF01653">
    <property type="entry name" value="DNA_ligase_aden"/>
    <property type="match status" value="1"/>
</dbReference>
<dbReference type="FunFam" id="1.10.150.20:FF:000006">
    <property type="entry name" value="DNA ligase"/>
    <property type="match status" value="1"/>
</dbReference>
<feature type="active site" description="N6-AMP-lysine intermediate" evidence="11">
    <location>
        <position position="113"/>
    </location>
</feature>
<dbReference type="SMART" id="SM00532">
    <property type="entry name" value="LIGANc"/>
    <property type="match status" value="1"/>
</dbReference>
<evidence type="ECO:0000256" key="1">
    <source>
        <dbReference type="ARBA" id="ARBA00004067"/>
    </source>
</evidence>
<dbReference type="GO" id="GO:0003911">
    <property type="term" value="F:DNA ligase (NAD+) activity"/>
    <property type="evidence" value="ECO:0007669"/>
    <property type="project" value="UniProtKB-UniRule"/>
</dbReference>
<evidence type="ECO:0000256" key="7">
    <source>
        <dbReference type="ARBA" id="ARBA00022842"/>
    </source>
</evidence>
<feature type="binding site" evidence="11">
    <location>
        <begin position="31"/>
        <end position="35"/>
    </location>
    <ligand>
        <name>NAD(+)</name>
        <dbReference type="ChEBI" id="CHEBI:57540"/>
    </ligand>
</feature>
<dbReference type="Gene3D" id="1.10.150.20">
    <property type="entry name" value="5' to 3' exonuclease, C-terminal subdomain"/>
    <property type="match status" value="2"/>
</dbReference>
<dbReference type="SMART" id="SM00292">
    <property type="entry name" value="BRCT"/>
    <property type="match status" value="1"/>
</dbReference>
<feature type="binding site" evidence="11">
    <location>
        <position position="111"/>
    </location>
    <ligand>
        <name>NAD(+)</name>
        <dbReference type="ChEBI" id="CHEBI:57540"/>
    </ligand>
</feature>
<dbReference type="PANTHER" id="PTHR23389:SF9">
    <property type="entry name" value="DNA LIGASE"/>
    <property type="match status" value="1"/>
</dbReference>
<dbReference type="Gene3D" id="2.40.50.140">
    <property type="entry name" value="Nucleic acid-binding proteins"/>
    <property type="match status" value="1"/>
</dbReference>
<feature type="binding site" evidence="11">
    <location>
        <position position="442"/>
    </location>
    <ligand>
        <name>Zn(2+)</name>
        <dbReference type="ChEBI" id="CHEBI:29105"/>
    </ligand>
</feature>
<feature type="binding site" evidence="11">
    <location>
        <position position="421"/>
    </location>
    <ligand>
        <name>Zn(2+)</name>
        <dbReference type="ChEBI" id="CHEBI:29105"/>
    </ligand>
</feature>
<feature type="binding site" evidence="11">
    <location>
        <position position="310"/>
    </location>
    <ligand>
        <name>NAD(+)</name>
        <dbReference type="ChEBI" id="CHEBI:57540"/>
    </ligand>
</feature>
<keyword evidence="8 11" id="KW-0520">NAD</keyword>
<dbReference type="PROSITE" id="PS50172">
    <property type="entry name" value="BRCT"/>
    <property type="match status" value="1"/>
</dbReference>
<evidence type="ECO:0000256" key="9">
    <source>
        <dbReference type="ARBA" id="ARBA00023204"/>
    </source>
</evidence>
<comment type="catalytic activity">
    <reaction evidence="10 11">
        <text>NAD(+) + (deoxyribonucleotide)n-3'-hydroxyl + 5'-phospho-(deoxyribonucleotide)m = (deoxyribonucleotide)n+m + AMP + beta-nicotinamide D-nucleotide.</text>
        <dbReference type="EC" id="6.5.1.2"/>
    </reaction>
</comment>
<feature type="binding site" evidence="11">
    <location>
        <position position="436"/>
    </location>
    <ligand>
        <name>Zn(2+)</name>
        <dbReference type="ChEBI" id="CHEBI:29105"/>
    </ligand>
</feature>
<dbReference type="InterPro" id="IPR036420">
    <property type="entry name" value="BRCT_dom_sf"/>
</dbReference>
<keyword evidence="9 11" id="KW-0234">DNA repair</keyword>
<dbReference type="HAMAP" id="MF_01588">
    <property type="entry name" value="DNA_ligase_A"/>
    <property type="match status" value="1"/>
</dbReference>
<dbReference type="InterPro" id="IPR010994">
    <property type="entry name" value="RuvA_2-like"/>
</dbReference>
<dbReference type="GO" id="GO:0006260">
    <property type="term" value="P:DNA replication"/>
    <property type="evidence" value="ECO:0007669"/>
    <property type="project" value="UniProtKB-KW"/>
</dbReference>
<dbReference type="InterPro" id="IPR012340">
    <property type="entry name" value="NA-bd_OB-fold"/>
</dbReference>
<dbReference type="NCBIfam" id="NF005932">
    <property type="entry name" value="PRK07956.1"/>
    <property type="match status" value="1"/>
</dbReference>
<dbReference type="GO" id="GO:0005829">
    <property type="term" value="C:cytosol"/>
    <property type="evidence" value="ECO:0007669"/>
    <property type="project" value="TreeGrafter"/>
</dbReference>
<dbReference type="Gene3D" id="6.20.10.30">
    <property type="match status" value="1"/>
</dbReference>
<evidence type="ECO:0000256" key="5">
    <source>
        <dbReference type="ARBA" id="ARBA00022763"/>
    </source>
</evidence>
<feature type="domain" description="BRCT" evidence="12">
    <location>
        <begin position="616"/>
        <end position="696"/>
    </location>
</feature>
<dbReference type="Gene3D" id="1.10.287.610">
    <property type="entry name" value="Helix hairpin bin"/>
    <property type="match status" value="1"/>
</dbReference>
<keyword evidence="11" id="KW-0464">Manganese</keyword>
<evidence type="ECO:0000313" key="14">
    <source>
        <dbReference type="Proteomes" id="UP000190897"/>
    </source>
</evidence>
<feature type="binding site" evidence="11">
    <location>
        <position position="171"/>
    </location>
    <ligand>
        <name>NAD(+)</name>
        <dbReference type="ChEBI" id="CHEBI:57540"/>
    </ligand>
</feature>
<proteinExistence type="inferred from homology"/>
<dbReference type="PROSITE" id="PS01055">
    <property type="entry name" value="DNA_LIGASE_N1"/>
    <property type="match status" value="1"/>
</dbReference>
<organism evidence="13 14">
    <name type="scientific">Dyadobacter psychrophilus</name>
    <dbReference type="NCBI Taxonomy" id="651661"/>
    <lineage>
        <taxon>Bacteria</taxon>
        <taxon>Pseudomonadati</taxon>
        <taxon>Bacteroidota</taxon>
        <taxon>Cytophagia</taxon>
        <taxon>Cytophagales</taxon>
        <taxon>Spirosomataceae</taxon>
        <taxon>Dyadobacter</taxon>
    </lineage>
</organism>
<feature type="binding site" evidence="11">
    <location>
        <begin position="80"/>
        <end position="81"/>
    </location>
    <ligand>
        <name>NAD(+)</name>
        <dbReference type="ChEBI" id="CHEBI:57540"/>
    </ligand>
</feature>
<dbReference type="SUPFAM" id="SSF52113">
    <property type="entry name" value="BRCT domain"/>
    <property type="match status" value="1"/>
</dbReference>
<dbReference type="Pfam" id="PF03120">
    <property type="entry name" value="OB_DNA_ligase"/>
    <property type="match status" value="1"/>
</dbReference>